<name>A0ABN3H7H0_9ACTN</name>
<dbReference type="InterPro" id="IPR029044">
    <property type="entry name" value="Nucleotide-diphossugar_trans"/>
</dbReference>
<dbReference type="Proteomes" id="UP001501170">
    <property type="component" value="Unassembled WGS sequence"/>
</dbReference>
<evidence type="ECO:0000259" key="10">
    <source>
        <dbReference type="Pfam" id="PF00535"/>
    </source>
</evidence>
<dbReference type="CDD" id="cd00761">
    <property type="entry name" value="Glyco_tranf_GTA_type"/>
    <property type="match status" value="1"/>
</dbReference>
<evidence type="ECO:0000256" key="3">
    <source>
        <dbReference type="ARBA" id="ARBA00022676"/>
    </source>
</evidence>
<evidence type="ECO:0000256" key="1">
    <source>
        <dbReference type="ARBA" id="ARBA00004236"/>
    </source>
</evidence>
<dbReference type="Gene3D" id="3.90.550.10">
    <property type="entry name" value="Spore Coat Polysaccharide Biosynthesis Protein SpsA, Chain A"/>
    <property type="match status" value="1"/>
</dbReference>
<proteinExistence type="inferred from homology"/>
<dbReference type="PANTHER" id="PTHR43646">
    <property type="entry name" value="GLYCOSYLTRANSFERASE"/>
    <property type="match status" value="1"/>
</dbReference>
<comment type="similarity">
    <text evidence="8">Belongs to the glycosyltransferase 2 family. CrtQ subfamily.</text>
</comment>
<gene>
    <name evidence="11" type="ORF">GCM10009855_08230</name>
</gene>
<dbReference type="PANTHER" id="PTHR43646:SF2">
    <property type="entry name" value="GLYCOSYLTRANSFERASE 2-LIKE DOMAIN-CONTAINING PROTEIN"/>
    <property type="match status" value="1"/>
</dbReference>
<dbReference type="InterPro" id="IPR001173">
    <property type="entry name" value="Glyco_trans_2-like"/>
</dbReference>
<keyword evidence="5" id="KW-0472">Membrane</keyword>
<sequence>MTHPTLSVMVPALNEEDSIAQTLTRLCEQIEDLNEIIVVDNGSTDRTAEIVSECSAREPRIRLVSETRPGLIFARNAGFEASTSELTARLDADTVPHPGWARSIREFFADMPDDVVLATGPLTPFDSPFKKTFEKSNQRLIARVRAKSDDPRGIVGLHMATGGNSVLRTAVWPTIRDAVSDRPDVYEDLDLSLCCREAGYRIAFIVGMAADSSARRFRSSPRSYGRYMRQLPETYRIHGLHGEARKSRLQVLNNRVLHLFTWLPTRAYDAKTGTMSFRRIFRSDDPSDTARV</sequence>
<evidence type="ECO:0000313" key="11">
    <source>
        <dbReference type="EMBL" id="GAA2371279.1"/>
    </source>
</evidence>
<protein>
    <recommendedName>
        <fullName evidence="9">4,4'-diaponeurosporenoate glycosyltransferase</fullName>
    </recommendedName>
</protein>
<evidence type="ECO:0000256" key="8">
    <source>
        <dbReference type="ARBA" id="ARBA00038120"/>
    </source>
</evidence>
<evidence type="ECO:0000256" key="9">
    <source>
        <dbReference type="ARBA" id="ARBA00040345"/>
    </source>
</evidence>
<evidence type="ECO:0000256" key="2">
    <source>
        <dbReference type="ARBA" id="ARBA00022475"/>
    </source>
</evidence>
<dbReference type="RefSeq" id="WP_062365893.1">
    <property type="nucleotide sequence ID" value="NZ_BAAARB010000003.1"/>
</dbReference>
<evidence type="ECO:0000256" key="4">
    <source>
        <dbReference type="ARBA" id="ARBA00022679"/>
    </source>
</evidence>
<feature type="domain" description="Glycosyltransferase 2-like" evidence="10">
    <location>
        <begin position="7"/>
        <end position="168"/>
    </location>
</feature>
<organism evidence="11 12">
    <name type="scientific">Gordonia cholesterolivorans</name>
    <dbReference type="NCBI Taxonomy" id="559625"/>
    <lineage>
        <taxon>Bacteria</taxon>
        <taxon>Bacillati</taxon>
        <taxon>Actinomycetota</taxon>
        <taxon>Actinomycetes</taxon>
        <taxon>Mycobacteriales</taxon>
        <taxon>Gordoniaceae</taxon>
        <taxon>Gordonia</taxon>
    </lineage>
</organism>
<keyword evidence="4" id="KW-0808">Transferase</keyword>
<comment type="caution">
    <text evidence="11">The sequence shown here is derived from an EMBL/GenBank/DDBJ whole genome shotgun (WGS) entry which is preliminary data.</text>
</comment>
<comment type="pathway">
    <text evidence="7">Carotenoid biosynthesis; staphyloxanthin biosynthesis; staphyloxanthin from farnesyl diphosphate: step 4/5.</text>
</comment>
<reference evidence="11 12" key="1">
    <citation type="journal article" date="2019" name="Int. J. Syst. Evol. Microbiol.">
        <title>The Global Catalogue of Microorganisms (GCM) 10K type strain sequencing project: providing services to taxonomists for standard genome sequencing and annotation.</title>
        <authorList>
            <consortium name="The Broad Institute Genomics Platform"/>
            <consortium name="The Broad Institute Genome Sequencing Center for Infectious Disease"/>
            <person name="Wu L."/>
            <person name="Ma J."/>
        </authorList>
    </citation>
    <scope>NUCLEOTIDE SEQUENCE [LARGE SCALE GENOMIC DNA]</scope>
    <source>
        <strain evidence="11 12">JCM 16227</strain>
    </source>
</reference>
<accession>A0ABN3H7H0</accession>
<dbReference type="EMBL" id="BAAARB010000003">
    <property type="protein sequence ID" value="GAA2371279.1"/>
    <property type="molecule type" value="Genomic_DNA"/>
</dbReference>
<dbReference type="Pfam" id="PF00535">
    <property type="entry name" value="Glycos_transf_2"/>
    <property type="match status" value="1"/>
</dbReference>
<keyword evidence="3" id="KW-0328">Glycosyltransferase</keyword>
<comment type="subcellular location">
    <subcellularLocation>
        <location evidence="1">Cell membrane</location>
    </subcellularLocation>
</comment>
<comment type="function">
    <text evidence="6">Catalyzes the glycosylation of 4,4'-diaponeurosporenoate, i.e. the esterification of glucose at the C1'' position with the carboxyl group of 4,4'-diaponeurosporenic acid, to form glycosyl-4,4'-diaponeurosporenoate. This is a step in the biosynthesis of staphyloxanthin, an orange pigment present in most staphylococci strains.</text>
</comment>
<keyword evidence="2" id="KW-1003">Cell membrane</keyword>
<evidence type="ECO:0000256" key="6">
    <source>
        <dbReference type="ARBA" id="ARBA00037281"/>
    </source>
</evidence>
<dbReference type="SUPFAM" id="SSF53448">
    <property type="entry name" value="Nucleotide-diphospho-sugar transferases"/>
    <property type="match status" value="1"/>
</dbReference>
<evidence type="ECO:0000313" key="12">
    <source>
        <dbReference type="Proteomes" id="UP001501170"/>
    </source>
</evidence>
<evidence type="ECO:0000256" key="7">
    <source>
        <dbReference type="ARBA" id="ARBA00037904"/>
    </source>
</evidence>
<keyword evidence="12" id="KW-1185">Reference proteome</keyword>
<evidence type="ECO:0000256" key="5">
    <source>
        <dbReference type="ARBA" id="ARBA00023136"/>
    </source>
</evidence>